<name>K9HPH6_9PROT</name>
<evidence type="ECO:0000313" key="3">
    <source>
        <dbReference type="Proteomes" id="UP000009881"/>
    </source>
</evidence>
<organism evidence="2 3">
    <name type="scientific">Caenispirillum salinarum AK4</name>
    <dbReference type="NCBI Taxonomy" id="1238182"/>
    <lineage>
        <taxon>Bacteria</taxon>
        <taxon>Pseudomonadati</taxon>
        <taxon>Pseudomonadota</taxon>
        <taxon>Alphaproteobacteria</taxon>
        <taxon>Rhodospirillales</taxon>
        <taxon>Novispirillaceae</taxon>
        <taxon>Caenispirillum</taxon>
    </lineage>
</organism>
<dbReference type="Proteomes" id="UP000009881">
    <property type="component" value="Unassembled WGS sequence"/>
</dbReference>
<proteinExistence type="predicted"/>
<sequence length="163" mass="17951">MVIPAPKYKINKRDVVLHERLQEAYDEGRLIVHTDFMRLNRTDSPVFSPWLNTVPLLTLLTLALLVLLFGGLLSGTVALVFAVAIYALAIRPWTAQTVHRKAVALMMRDAGAWVRLWAHGGIVLQLAADRRVGCVAPEGDWRAFASRYFAEKAGAASPGLSMA</sequence>
<dbReference type="STRING" id="1238182.C882_3207"/>
<gene>
    <name evidence="2" type="ORF">C882_3207</name>
</gene>
<keyword evidence="1" id="KW-1133">Transmembrane helix</keyword>
<feature type="transmembrane region" description="Helical" evidence="1">
    <location>
        <begin position="56"/>
        <end position="89"/>
    </location>
</feature>
<dbReference type="AlphaFoldDB" id="K9HPH6"/>
<keyword evidence="1" id="KW-0472">Membrane</keyword>
<dbReference type="EMBL" id="ANHY01000004">
    <property type="protein sequence ID" value="EKV32143.1"/>
    <property type="molecule type" value="Genomic_DNA"/>
</dbReference>
<evidence type="ECO:0000313" key="2">
    <source>
        <dbReference type="EMBL" id="EKV32143.1"/>
    </source>
</evidence>
<reference evidence="2 3" key="1">
    <citation type="journal article" date="2013" name="Genome Announc.">
        <title>Draft Genome Sequence of an Alphaproteobacterium, Caenispirillum salinarum AK4(T), Isolated from a Solar Saltern.</title>
        <authorList>
            <person name="Khatri I."/>
            <person name="Singh A."/>
            <person name="Korpole S."/>
            <person name="Pinnaka A.K."/>
            <person name="Subramanian S."/>
        </authorList>
    </citation>
    <scope>NUCLEOTIDE SEQUENCE [LARGE SCALE GENOMIC DNA]</scope>
    <source>
        <strain evidence="2 3">AK4</strain>
    </source>
</reference>
<dbReference type="RefSeq" id="WP_009539404.1">
    <property type="nucleotide sequence ID" value="NZ_ANHY01000004.1"/>
</dbReference>
<protein>
    <submittedName>
        <fullName evidence="2">Uncharacterized protein</fullName>
    </submittedName>
</protein>
<keyword evidence="1" id="KW-0812">Transmembrane</keyword>
<dbReference type="OrthoDB" id="7349370at2"/>
<keyword evidence="3" id="KW-1185">Reference proteome</keyword>
<evidence type="ECO:0000256" key="1">
    <source>
        <dbReference type="SAM" id="Phobius"/>
    </source>
</evidence>
<dbReference type="eggNOG" id="ENOG50330E9">
    <property type="taxonomic scope" value="Bacteria"/>
</dbReference>
<comment type="caution">
    <text evidence="2">The sequence shown here is derived from an EMBL/GenBank/DDBJ whole genome shotgun (WGS) entry which is preliminary data.</text>
</comment>
<accession>K9HPH6</accession>